<dbReference type="SUPFAM" id="SSF51735">
    <property type="entry name" value="NAD(P)-binding Rossmann-fold domains"/>
    <property type="match status" value="1"/>
</dbReference>
<dbReference type="InterPro" id="IPR013149">
    <property type="entry name" value="ADH-like_C"/>
</dbReference>
<dbReference type="SUPFAM" id="SSF50129">
    <property type="entry name" value="GroES-like"/>
    <property type="match status" value="1"/>
</dbReference>
<dbReference type="PANTHER" id="PTHR43677">
    <property type="entry name" value="SHORT-CHAIN DEHYDROGENASE/REDUCTASE"/>
    <property type="match status" value="1"/>
</dbReference>
<dbReference type="InterPro" id="IPR013154">
    <property type="entry name" value="ADH-like_N"/>
</dbReference>
<gene>
    <name evidence="2" type="ORF">O4U47_28470</name>
</gene>
<dbReference type="Gene3D" id="3.40.50.720">
    <property type="entry name" value="NAD(P)-binding Rossmann-like Domain"/>
    <property type="match status" value="1"/>
</dbReference>
<dbReference type="RefSeq" id="WP_270681069.1">
    <property type="nucleotide sequence ID" value="NZ_JAQFWP010000086.1"/>
</dbReference>
<dbReference type="SMART" id="SM00829">
    <property type="entry name" value="PKS_ER"/>
    <property type="match status" value="1"/>
</dbReference>
<dbReference type="Pfam" id="PF00107">
    <property type="entry name" value="ADH_zinc_N"/>
    <property type="match status" value="1"/>
</dbReference>
<accession>A0ABT4TVP7</accession>
<evidence type="ECO:0000259" key="1">
    <source>
        <dbReference type="SMART" id="SM00829"/>
    </source>
</evidence>
<dbReference type="Proteomes" id="UP001165685">
    <property type="component" value="Unassembled WGS sequence"/>
</dbReference>
<organism evidence="2 3">
    <name type="scientific">Nocardiopsis suaedae</name>
    <dbReference type="NCBI Taxonomy" id="3018444"/>
    <lineage>
        <taxon>Bacteria</taxon>
        <taxon>Bacillati</taxon>
        <taxon>Actinomycetota</taxon>
        <taxon>Actinomycetes</taxon>
        <taxon>Streptosporangiales</taxon>
        <taxon>Nocardiopsidaceae</taxon>
        <taxon>Nocardiopsis</taxon>
    </lineage>
</organism>
<reference evidence="2" key="1">
    <citation type="submission" date="2023-01" db="EMBL/GenBank/DDBJ databases">
        <title>Draft genome sequence of Nocardiopsis sp. LSu2-4 isolated from halophytes.</title>
        <authorList>
            <person name="Duangmal K."/>
            <person name="Chantavorakit T."/>
        </authorList>
    </citation>
    <scope>NUCLEOTIDE SEQUENCE</scope>
    <source>
        <strain evidence="2">LSu2-4</strain>
    </source>
</reference>
<dbReference type="Gene3D" id="3.90.180.10">
    <property type="entry name" value="Medium-chain alcohol dehydrogenases, catalytic domain"/>
    <property type="match status" value="1"/>
</dbReference>
<keyword evidence="3" id="KW-1185">Reference proteome</keyword>
<feature type="domain" description="Enoyl reductase (ER)" evidence="1">
    <location>
        <begin position="9"/>
        <end position="307"/>
    </location>
</feature>
<dbReference type="EMBL" id="JAQFWP010000086">
    <property type="protein sequence ID" value="MDA2808476.1"/>
    <property type="molecule type" value="Genomic_DNA"/>
</dbReference>
<evidence type="ECO:0000313" key="2">
    <source>
        <dbReference type="EMBL" id="MDA2808476.1"/>
    </source>
</evidence>
<proteinExistence type="predicted"/>
<name>A0ABT4TVP7_9ACTN</name>
<evidence type="ECO:0000313" key="3">
    <source>
        <dbReference type="Proteomes" id="UP001165685"/>
    </source>
</evidence>
<dbReference type="InterPro" id="IPR020843">
    <property type="entry name" value="ER"/>
</dbReference>
<dbReference type="PANTHER" id="PTHR43677:SF1">
    <property type="entry name" value="ACRYLYL-COA REDUCTASE ACUI-RELATED"/>
    <property type="match status" value="1"/>
</dbReference>
<dbReference type="InterPro" id="IPR051397">
    <property type="entry name" value="Zn-ADH-like_protein"/>
</dbReference>
<protein>
    <submittedName>
        <fullName evidence="2">Zinc-binding dehydrogenase</fullName>
    </submittedName>
</protein>
<dbReference type="InterPro" id="IPR011032">
    <property type="entry name" value="GroES-like_sf"/>
</dbReference>
<dbReference type="CDD" id="cd08270">
    <property type="entry name" value="MDR4"/>
    <property type="match status" value="1"/>
</dbReference>
<dbReference type="Pfam" id="PF08240">
    <property type="entry name" value="ADH_N"/>
    <property type="match status" value="1"/>
</dbReference>
<comment type="caution">
    <text evidence="2">The sequence shown here is derived from an EMBL/GenBank/DDBJ whole genome shotgun (WGS) entry which is preliminary data.</text>
</comment>
<sequence>MRALVIDHAAPTHLAMAEVPDPVPGPDEALVRVEAVSLNYGEVADAARDGAPDGAVIGWDAAGVVVRPAADGSGPPEGARVTTLGHTGWAELRAVPASLTGTVPDGADPGAAATLPVAGLTALQVLRRLGQVVGRRIMVTGATGGVGRFAVQLAARAGAQVVAISRDPASEAALRALGADEVRTAAADVRGPVAGVVDNVGGPTLVDAFAALEAGGTLVNVGRTAEAASVLPTDALNAYGGRHDRSIRTFYLLGEPVPDFSGDLSWLAAEVASGRLDPGIVRRAPWTRHEEAARTLLDGRLRGKAVLDVE</sequence>
<dbReference type="InterPro" id="IPR036291">
    <property type="entry name" value="NAD(P)-bd_dom_sf"/>
</dbReference>